<dbReference type="Gene3D" id="3.40.50.720">
    <property type="entry name" value="NAD(P)-binding Rossmann-like Domain"/>
    <property type="match status" value="1"/>
</dbReference>
<gene>
    <name evidence="4" type="ORF">OLC1_LOCUS11702</name>
</gene>
<dbReference type="GO" id="GO:0016020">
    <property type="term" value="C:membrane"/>
    <property type="evidence" value="ECO:0007669"/>
    <property type="project" value="TreeGrafter"/>
</dbReference>
<keyword evidence="5" id="KW-1185">Reference proteome</keyword>
<evidence type="ECO:0000313" key="4">
    <source>
        <dbReference type="EMBL" id="CAI9102342.1"/>
    </source>
</evidence>
<dbReference type="PANTHER" id="PTHR43490:SF98">
    <property type="entry name" value="OS02G0640600 PROTEIN"/>
    <property type="match status" value="1"/>
</dbReference>
<accession>A0AAV1D6S2</accession>
<dbReference type="Pfam" id="PF00106">
    <property type="entry name" value="adh_short"/>
    <property type="match status" value="1"/>
</dbReference>
<proteinExistence type="inferred from homology"/>
<dbReference type="PRINTS" id="PR00081">
    <property type="entry name" value="GDHRDH"/>
</dbReference>
<name>A0AAV1D6S2_OLDCO</name>
<organism evidence="4 5">
    <name type="scientific">Oldenlandia corymbosa var. corymbosa</name>
    <dbReference type="NCBI Taxonomy" id="529605"/>
    <lineage>
        <taxon>Eukaryota</taxon>
        <taxon>Viridiplantae</taxon>
        <taxon>Streptophyta</taxon>
        <taxon>Embryophyta</taxon>
        <taxon>Tracheophyta</taxon>
        <taxon>Spermatophyta</taxon>
        <taxon>Magnoliopsida</taxon>
        <taxon>eudicotyledons</taxon>
        <taxon>Gunneridae</taxon>
        <taxon>Pentapetalae</taxon>
        <taxon>asterids</taxon>
        <taxon>lamiids</taxon>
        <taxon>Gentianales</taxon>
        <taxon>Rubiaceae</taxon>
        <taxon>Rubioideae</taxon>
        <taxon>Spermacoceae</taxon>
        <taxon>Hedyotis-Oldenlandia complex</taxon>
        <taxon>Oldenlandia</taxon>
    </lineage>
</organism>
<reference evidence="4" key="1">
    <citation type="submission" date="2023-03" db="EMBL/GenBank/DDBJ databases">
        <authorList>
            <person name="Julca I."/>
        </authorList>
    </citation>
    <scope>NUCLEOTIDE SEQUENCE</scope>
</reference>
<dbReference type="AlphaFoldDB" id="A0AAV1D6S2"/>
<dbReference type="EMBL" id="OX459121">
    <property type="protein sequence ID" value="CAI9102342.1"/>
    <property type="molecule type" value="Genomic_DNA"/>
</dbReference>
<protein>
    <submittedName>
        <fullName evidence="4">OLC1v1000598C1</fullName>
    </submittedName>
</protein>
<comment type="similarity">
    <text evidence="1">Belongs to the short-chain dehydrogenases/reductases (SDR) family.</text>
</comment>
<evidence type="ECO:0000313" key="5">
    <source>
        <dbReference type="Proteomes" id="UP001161247"/>
    </source>
</evidence>
<dbReference type="InterPro" id="IPR036291">
    <property type="entry name" value="NAD(P)-bd_dom_sf"/>
</dbReference>
<evidence type="ECO:0000256" key="2">
    <source>
        <dbReference type="ARBA" id="ARBA00022857"/>
    </source>
</evidence>
<dbReference type="GO" id="GO:0016491">
    <property type="term" value="F:oxidoreductase activity"/>
    <property type="evidence" value="ECO:0007669"/>
    <property type="project" value="UniProtKB-KW"/>
</dbReference>
<evidence type="ECO:0000256" key="3">
    <source>
        <dbReference type="ARBA" id="ARBA00023002"/>
    </source>
</evidence>
<dbReference type="SUPFAM" id="SSF51735">
    <property type="entry name" value="NAD(P)-binding Rossmann-fold domains"/>
    <property type="match status" value="1"/>
</dbReference>
<keyword evidence="3" id="KW-0560">Oxidoreductase</keyword>
<dbReference type="Proteomes" id="UP001161247">
    <property type="component" value="Chromosome 4"/>
</dbReference>
<keyword evidence="2" id="KW-0521">NADP</keyword>
<dbReference type="PANTHER" id="PTHR43490">
    <property type="entry name" value="(+)-NEOMENTHOL DEHYDROGENASE"/>
    <property type="match status" value="1"/>
</dbReference>
<dbReference type="InterPro" id="IPR002347">
    <property type="entry name" value="SDR_fam"/>
</dbReference>
<sequence length="190" mass="20940">MGWKRTNDETLKVNNLGIRACLVDGDTFRAACAKAETEGVKINWTELVTHTYELAVNCLQTNYYGAKRMIESFLPLLQLSQSPRIVNVSAEMGKLKDFKVGSLESKGWPVVIDGYIIAKAALNAYTRIVAKKHPNMKVNSVCPGFVKTDINFHTGKLSVEEGAQSIVRLALVPDDGPSGLFFVRAQESSF</sequence>
<evidence type="ECO:0000256" key="1">
    <source>
        <dbReference type="ARBA" id="ARBA00006484"/>
    </source>
</evidence>